<dbReference type="RefSeq" id="WP_275117321.1">
    <property type="nucleotide sequence ID" value="NZ_JAOTPO010000002.1"/>
</dbReference>
<evidence type="ECO:0000313" key="3">
    <source>
        <dbReference type="Proteomes" id="UP001148125"/>
    </source>
</evidence>
<dbReference type="Proteomes" id="UP001148125">
    <property type="component" value="Unassembled WGS sequence"/>
</dbReference>
<sequence>MKAKKKRISPGTYQSSGHVHMSQKQGIKDQTPYKIYSSNHNNQGRPNSGGCGCGNKK</sequence>
<feature type="compositionally biased region" description="Polar residues" evidence="1">
    <location>
        <begin position="36"/>
        <end position="46"/>
    </location>
</feature>
<evidence type="ECO:0000256" key="1">
    <source>
        <dbReference type="SAM" id="MobiDB-lite"/>
    </source>
</evidence>
<keyword evidence="3" id="KW-1185">Reference proteome</keyword>
<gene>
    <name evidence="2" type="ORF">N7Z68_04780</name>
</gene>
<feature type="compositionally biased region" description="Gly residues" evidence="1">
    <location>
        <begin position="47"/>
        <end position="57"/>
    </location>
</feature>
<name>A0ABT5VB42_9BACI</name>
<proteinExistence type="predicted"/>
<accession>A0ABT5VB42</accession>
<organism evidence="2 3">
    <name type="scientific">Alkalihalobacterium chitinilyticum</name>
    <dbReference type="NCBI Taxonomy" id="2980103"/>
    <lineage>
        <taxon>Bacteria</taxon>
        <taxon>Bacillati</taxon>
        <taxon>Bacillota</taxon>
        <taxon>Bacilli</taxon>
        <taxon>Bacillales</taxon>
        <taxon>Bacillaceae</taxon>
        <taxon>Alkalihalobacterium</taxon>
    </lineage>
</organism>
<feature type="compositionally biased region" description="Polar residues" evidence="1">
    <location>
        <begin position="11"/>
        <end position="25"/>
    </location>
</feature>
<evidence type="ECO:0000313" key="2">
    <source>
        <dbReference type="EMBL" id="MDE5412691.1"/>
    </source>
</evidence>
<feature type="region of interest" description="Disordered" evidence="1">
    <location>
        <begin position="1"/>
        <end position="57"/>
    </location>
</feature>
<comment type="caution">
    <text evidence="2">The sequence shown here is derived from an EMBL/GenBank/DDBJ whole genome shotgun (WGS) entry which is preliminary data.</text>
</comment>
<reference evidence="2" key="1">
    <citation type="submission" date="2024-05" db="EMBL/GenBank/DDBJ databases">
        <title>Alkalihalobacillus sp. strain MEB203 novel alkaliphilic bacterium from Lonar Lake, India.</title>
        <authorList>
            <person name="Joshi A."/>
            <person name="Thite S."/>
            <person name="Mengade P."/>
        </authorList>
    </citation>
    <scope>NUCLEOTIDE SEQUENCE</scope>
    <source>
        <strain evidence="2">MEB 203</strain>
    </source>
</reference>
<protein>
    <submittedName>
        <fullName evidence="2">Uncharacterized protein</fullName>
    </submittedName>
</protein>
<dbReference type="EMBL" id="JAOTPO010000002">
    <property type="protein sequence ID" value="MDE5412691.1"/>
    <property type="molecule type" value="Genomic_DNA"/>
</dbReference>